<sequence>MLNPNMSNDSSVEQGATTSKGYTGHEILGDNGLIHMNGRVYDPNIGRFLSAYILVQVPTNSQSYNRCTHTH</sequence>
<feature type="compositionally biased region" description="Polar residues" evidence="1">
    <location>
        <begin position="1"/>
        <end position="21"/>
    </location>
</feature>
<protein>
    <submittedName>
        <fullName evidence="2">Uncharacterized protein</fullName>
    </submittedName>
</protein>
<name>A0A0J8GNN0_9ALTE</name>
<accession>A0A0J8GNN0</accession>
<dbReference type="Proteomes" id="UP000037600">
    <property type="component" value="Unassembled WGS sequence"/>
</dbReference>
<evidence type="ECO:0000313" key="3">
    <source>
        <dbReference type="Proteomes" id="UP000037600"/>
    </source>
</evidence>
<dbReference type="AlphaFoldDB" id="A0A0J8GNN0"/>
<reference evidence="2 3" key="1">
    <citation type="submission" date="2015-04" db="EMBL/GenBank/DDBJ databases">
        <title>Draft Genome Sequence of the Novel Agar-Digesting Marine Bacterium Q1.</title>
        <authorList>
            <person name="Li Y."/>
            <person name="Li D."/>
            <person name="Chen G."/>
            <person name="Du Z."/>
        </authorList>
    </citation>
    <scope>NUCLEOTIDE SEQUENCE [LARGE SCALE GENOMIC DNA]</scope>
    <source>
        <strain evidence="2 3">Q1</strain>
    </source>
</reference>
<feature type="region of interest" description="Disordered" evidence="1">
    <location>
        <begin position="1"/>
        <end position="23"/>
    </location>
</feature>
<organism evidence="2 3">
    <name type="scientific">Catenovulum maritimum</name>
    <dbReference type="NCBI Taxonomy" id="1513271"/>
    <lineage>
        <taxon>Bacteria</taxon>
        <taxon>Pseudomonadati</taxon>
        <taxon>Pseudomonadota</taxon>
        <taxon>Gammaproteobacteria</taxon>
        <taxon>Alteromonadales</taxon>
        <taxon>Alteromonadaceae</taxon>
        <taxon>Catenovulum</taxon>
    </lineage>
</organism>
<comment type="caution">
    <text evidence="2">The sequence shown here is derived from an EMBL/GenBank/DDBJ whole genome shotgun (WGS) entry which is preliminary data.</text>
</comment>
<dbReference type="Gene3D" id="2.180.10.10">
    <property type="entry name" value="RHS repeat-associated core"/>
    <property type="match status" value="1"/>
</dbReference>
<evidence type="ECO:0000256" key="1">
    <source>
        <dbReference type="SAM" id="MobiDB-lite"/>
    </source>
</evidence>
<dbReference type="EMBL" id="LAZL01000024">
    <property type="protein sequence ID" value="KMT64430.1"/>
    <property type="molecule type" value="Genomic_DNA"/>
</dbReference>
<proteinExistence type="predicted"/>
<evidence type="ECO:0000313" key="2">
    <source>
        <dbReference type="EMBL" id="KMT64430.1"/>
    </source>
</evidence>
<gene>
    <name evidence="2" type="ORF">XM47_14120</name>
</gene>
<keyword evidence="3" id="KW-1185">Reference proteome</keyword>
<dbReference type="STRING" id="1513271.XM47_14120"/>
<dbReference type="InterPro" id="IPR022385">
    <property type="entry name" value="Rhs_assc_core"/>
</dbReference>
<dbReference type="NCBIfam" id="TIGR03696">
    <property type="entry name" value="Rhs_assc_core"/>
    <property type="match status" value="1"/>
</dbReference>